<dbReference type="Pfam" id="PF03184">
    <property type="entry name" value="DDE_1"/>
    <property type="match status" value="1"/>
</dbReference>
<dbReference type="AlphaFoldDB" id="A0A6G0WIB8"/>
<dbReference type="InterPro" id="IPR004875">
    <property type="entry name" value="DDE_SF_endonuclease_dom"/>
</dbReference>
<dbReference type="PANTHER" id="PTHR19303">
    <property type="entry name" value="TRANSPOSON"/>
    <property type="match status" value="1"/>
</dbReference>
<accession>A0A6G0WIB8</accession>
<dbReference type="EMBL" id="VJMJ01000204">
    <property type="protein sequence ID" value="KAF0726949.1"/>
    <property type="molecule type" value="Genomic_DNA"/>
</dbReference>
<organism evidence="2 3">
    <name type="scientific">Aphanomyces euteiches</name>
    <dbReference type="NCBI Taxonomy" id="100861"/>
    <lineage>
        <taxon>Eukaryota</taxon>
        <taxon>Sar</taxon>
        <taxon>Stramenopiles</taxon>
        <taxon>Oomycota</taxon>
        <taxon>Saprolegniomycetes</taxon>
        <taxon>Saprolegniales</taxon>
        <taxon>Verrucalvaceae</taxon>
        <taxon>Aphanomyces</taxon>
    </lineage>
</organism>
<evidence type="ECO:0000313" key="2">
    <source>
        <dbReference type="EMBL" id="KAF0726949.1"/>
    </source>
</evidence>
<dbReference type="InterPro" id="IPR050863">
    <property type="entry name" value="CenT-Element_Derived"/>
</dbReference>
<reference evidence="2 3" key="1">
    <citation type="submission" date="2019-07" db="EMBL/GenBank/DDBJ databases">
        <title>Genomics analysis of Aphanomyces spp. identifies a new class of oomycete effector associated with host adaptation.</title>
        <authorList>
            <person name="Gaulin E."/>
        </authorList>
    </citation>
    <scope>NUCLEOTIDE SEQUENCE [LARGE SCALE GENOMIC DNA]</scope>
    <source>
        <strain evidence="2 3">ATCC 201684</strain>
    </source>
</reference>
<keyword evidence="3" id="KW-1185">Reference proteome</keyword>
<protein>
    <recommendedName>
        <fullName evidence="1">DDE-1 domain-containing protein</fullName>
    </recommendedName>
</protein>
<proteinExistence type="predicted"/>
<dbReference type="VEuPathDB" id="FungiDB:AeMF1_007843"/>
<gene>
    <name evidence="2" type="ORF">Ae201684_014939</name>
</gene>
<name>A0A6G0WIB8_9STRA</name>
<comment type="caution">
    <text evidence="2">The sequence shown here is derived from an EMBL/GenBank/DDBJ whole genome shotgun (WGS) entry which is preliminary data.</text>
</comment>
<dbReference type="GO" id="GO:0005634">
    <property type="term" value="C:nucleus"/>
    <property type="evidence" value="ECO:0007669"/>
    <property type="project" value="TreeGrafter"/>
</dbReference>
<dbReference type="Proteomes" id="UP000481153">
    <property type="component" value="Unassembled WGS sequence"/>
</dbReference>
<dbReference type="PANTHER" id="PTHR19303:SF57">
    <property type="entry name" value="HTH CENPB-TYPE DOMAIN-CONTAINING PROTEIN"/>
    <property type="match status" value="1"/>
</dbReference>
<dbReference type="GO" id="GO:0003677">
    <property type="term" value="F:DNA binding"/>
    <property type="evidence" value="ECO:0007669"/>
    <property type="project" value="TreeGrafter"/>
</dbReference>
<sequence>MGQDTQGDGEAVLSEFASRIAGLVRDNDIDVIYNADQTGVNYEYLPTRTLNPRGDMSVWIKCGGKTKDRVTTMVMADSTGKKYPLFLVMKTPASKIESVVHDNLTHRHGFGKQLWKEVGPIQQRFGCQVYGNPTAWWNTRISVEFLRYHFADRPYRATKKVLLLWDDFSAHFTEEVVACAEELNVLLEKIPPRFTWVCQPADVAWIRPMKCR</sequence>
<feature type="domain" description="DDE-1" evidence="1">
    <location>
        <begin position="67"/>
        <end position="210"/>
    </location>
</feature>
<evidence type="ECO:0000313" key="3">
    <source>
        <dbReference type="Proteomes" id="UP000481153"/>
    </source>
</evidence>
<evidence type="ECO:0000259" key="1">
    <source>
        <dbReference type="Pfam" id="PF03184"/>
    </source>
</evidence>